<dbReference type="PANTHER" id="PTHR30157:SF0">
    <property type="entry name" value="NADPH-DEPENDENT FERRIC-CHELATE REDUCTASE"/>
    <property type="match status" value="1"/>
</dbReference>
<dbReference type="InterPro" id="IPR013113">
    <property type="entry name" value="SIP_FAD-bd"/>
</dbReference>
<name>U2SY94_LEIAQ</name>
<accession>U2SY94</accession>
<evidence type="ECO:0000259" key="1">
    <source>
        <dbReference type="PROSITE" id="PS51384"/>
    </source>
</evidence>
<sequence length="292" mass="31421">MRDTIEIMTLPRSDTRPPRPARSQHVFEVVRTERLTPHLVRVVVGGPAFDAFVAEADPVTLAKTDKYVKLLMAKPGLGLRPPYDLEALRAELAPEDVPVRRTYTVRALDAAEKTLAIDFVVHGDEGIAGPWAASAQPGDLLALSGPGGMYAPSDDEAVEHLLIGDESALPAIAAALEAMPAHARGLALIEVGGATDRLPFVHPEGIEVRWVHRDDAAAGERLVEAAQALPRPTGAVKVFAHGERTAMKGIRAVLQGWGLTRDDFSLSAYWALGRAEDTFQAEKRLPVGDLFA</sequence>
<dbReference type="CDD" id="cd06193">
    <property type="entry name" value="siderophore_interacting"/>
    <property type="match status" value="1"/>
</dbReference>
<dbReference type="InterPro" id="IPR007037">
    <property type="entry name" value="SIP_rossman_dom"/>
</dbReference>
<dbReference type="PANTHER" id="PTHR30157">
    <property type="entry name" value="FERRIC REDUCTASE, NADPH-DEPENDENT"/>
    <property type="match status" value="1"/>
</dbReference>
<dbReference type="InterPro" id="IPR039374">
    <property type="entry name" value="SIP_fam"/>
</dbReference>
<dbReference type="SUPFAM" id="SSF63380">
    <property type="entry name" value="Riboflavin synthase domain-like"/>
    <property type="match status" value="1"/>
</dbReference>
<dbReference type="Proteomes" id="UP000016605">
    <property type="component" value="Unassembled WGS sequence"/>
</dbReference>
<dbReference type="InterPro" id="IPR017938">
    <property type="entry name" value="Riboflavin_synthase-like_b-brl"/>
</dbReference>
<reference evidence="2 3" key="1">
    <citation type="submission" date="2013-08" db="EMBL/GenBank/DDBJ databases">
        <authorList>
            <person name="Weinstock G."/>
            <person name="Sodergren E."/>
            <person name="Wylie T."/>
            <person name="Fulton L."/>
            <person name="Fulton R."/>
            <person name="Fronick C."/>
            <person name="O'Laughlin M."/>
            <person name="Godfrey J."/>
            <person name="Miner T."/>
            <person name="Herter B."/>
            <person name="Appelbaum E."/>
            <person name="Cordes M."/>
            <person name="Lek S."/>
            <person name="Wollam A."/>
            <person name="Pepin K.H."/>
            <person name="Palsikar V.B."/>
            <person name="Mitreva M."/>
            <person name="Wilson R.K."/>
        </authorList>
    </citation>
    <scope>NUCLEOTIDE SEQUENCE [LARGE SCALE GENOMIC DNA]</scope>
    <source>
        <strain evidence="2 3">ATCC 14665</strain>
    </source>
</reference>
<dbReference type="Pfam" id="PF04954">
    <property type="entry name" value="SIP"/>
    <property type="match status" value="1"/>
</dbReference>
<dbReference type="HOGENOM" id="CLU_040923_3_0_11"/>
<dbReference type="Pfam" id="PF08021">
    <property type="entry name" value="FAD_binding_9"/>
    <property type="match status" value="1"/>
</dbReference>
<evidence type="ECO:0000313" key="2">
    <source>
        <dbReference type="EMBL" id="ERK70228.1"/>
    </source>
</evidence>
<dbReference type="PROSITE" id="PS51384">
    <property type="entry name" value="FAD_FR"/>
    <property type="match status" value="1"/>
</dbReference>
<feature type="domain" description="FAD-binding FR-type" evidence="1">
    <location>
        <begin position="22"/>
        <end position="153"/>
    </location>
</feature>
<protein>
    <submittedName>
        <fullName evidence="2">Siderophore-interacting FAD-binding domain protein</fullName>
    </submittedName>
</protein>
<gene>
    <name evidence="2" type="ORF">N136_03432</name>
</gene>
<dbReference type="Gene3D" id="3.40.50.80">
    <property type="entry name" value="Nucleotide-binding domain of ferredoxin-NADP reductase (FNR) module"/>
    <property type="match status" value="1"/>
</dbReference>
<organism evidence="2 3">
    <name type="scientific">Leifsonia aquatica ATCC 14665</name>
    <dbReference type="NCBI Taxonomy" id="1358026"/>
    <lineage>
        <taxon>Bacteria</taxon>
        <taxon>Bacillati</taxon>
        <taxon>Actinomycetota</taxon>
        <taxon>Actinomycetes</taxon>
        <taxon>Micrococcales</taxon>
        <taxon>Microbacteriaceae</taxon>
        <taxon>Leifsonia</taxon>
    </lineage>
</organism>
<evidence type="ECO:0000313" key="3">
    <source>
        <dbReference type="Proteomes" id="UP000016605"/>
    </source>
</evidence>
<dbReference type="PATRIC" id="fig|1358026.3.peg.2887"/>
<dbReference type="Gene3D" id="2.40.30.10">
    <property type="entry name" value="Translation factors"/>
    <property type="match status" value="1"/>
</dbReference>
<dbReference type="InterPro" id="IPR017927">
    <property type="entry name" value="FAD-bd_FR_type"/>
</dbReference>
<comment type="caution">
    <text evidence="2">The sequence shown here is derived from an EMBL/GenBank/DDBJ whole genome shotgun (WGS) entry which is preliminary data.</text>
</comment>
<dbReference type="AlphaFoldDB" id="U2SY94"/>
<dbReference type="InterPro" id="IPR039261">
    <property type="entry name" value="FNR_nucleotide-bd"/>
</dbReference>
<dbReference type="FunFam" id="2.40.30.10:FF:000131">
    <property type="entry name" value="NADPH-dependent ferric siderophore reductase"/>
    <property type="match status" value="1"/>
</dbReference>
<dbReference type="GO" id="GO:0016491">
    <property type="term" value="F:oxidoreductase activity"/>
    <property type="evidence" value="ECO:0007669"/>
    <property type="project" value="InterPro"/>
</dbReference>
<dbReference type="EMBL" id="AWVQ01000491">
    <property type="protein sequence ID" value="ERK70228.1"/>
    <property type="molecule type" value="Genomic_DNA"/>
</dbReference>
<proteinExistence type="predicted"/>